<proteinExistence type="predicted"/>
<organism evidence="1 2">
    <name type="scientific">Streptococcus pneumoniae</name>
    <dbReference type="NCBI Taxonomy" id="1313"/>
    <lineage>
        <taxon>Bacteria</taxon>
        <taxon>Bacillati</taxon>
        <taxon>Bacillota</taxon>
        <taxon>Bacilli</taxon>
        <taxon>Lactobacillales</taxon>
        <taxon>Streptococcaceae</taxon>
        <taxon>Streptococcus</taxon>
    </lineage>
</organism>
<dbReference type="AlphaFoldDB" id="A0AA86XRB6"/>
<comment type="caution">
    <text evidence="1">The sequence shown here is derived from an EMBL/GenBank/DDBJ whole genome shotgun (WGS) entry which is preliminary data.</text>
</comment>
<protein>
    <submittedName>
        <fullName evidence="1">Uncharacterized protein</fullName>
    </submittedName>
</protein>
<dbReference type="EMBL" id="CKGU01000006">
    <property type="protein sequence ID" value="CIS34881.1"/>
    <property type="molecule type" value="Genomic_DNA"/>
</dbReference>
<name>A0AA86XRB6_STREE</name>
<dbReference type="Proteomes" id="UP000042745">
    <property type="component" value="Unassembled WGS sequence"/>
</dbReference>
<accession>A0AA86XRB6</accession>
<reference evidence="1 2" key="1">
    <citation type="submission" date="2015-03" db="EMBL/GenBank/DDBJ databases">
        <authorList>
            <consortium name="Pathogen Informatics"/>
            <person name="Murphy D."/>
        </authorList>
    </citation>
    <scope>NUCLEOTIDE SEQUENCE [LARGE SCALE GENOMIC DNA]</scope>
    <source>
        <strain evidence="2">type strain: N</strain>
    </source>
</reference>
<gene>
    <name evidence="1" type="ORF">ERS019486_00617</name>
</gene>
<evidence type="ECO:0000313" key="2">
    <source>
        <dbReference type="Proteomes" id="UP000042745"/>
    </source>
</evidence>
<evidence type="ECO:0000313" key="1">
    <source>
        <dbReference type="EMBL" id="CIS34881.1"/>
    </source>
</evidence>
<sequence length="55" mass="5946">MRSLFKKIVAVLVIGLILLGIARTPQVHKIARGIDPGPANFLKASTEIVLKLVII</sequence>